<dbReference type="Pfam" id="PF00135">
    <property type="entry name" value="COesterase"/>
    <property type="match status" value="1"/>
</dbReference>
<dbReference type="PANTHER" id="PTHR43903">
    <property type="entry name" value="NEUROLIGIN"/>
    <property type="match status" value="1"/>
</dbReference>
<feature type="domain" description="Carboxylesterase type B" evidence="4">
    <location>
        <begin position="33"/>
        <end position="510"/>
    </location>
</feature>
<reference evidence="5" key="1">
    <citation type="submission" date="2018-11" db="EMBL/GenBank/DDBJ databases">
        <authorList>
            <person name="Alioto T."/>
            <person name="Alioto T."/>
        </authorList>
    </citation>
    <scope>NUCLEOTIDE SEQUENCE</scope>
</reference>
<feature type="transmembrane region" description="Helical" evidence="3">
    <location>
        <begin position="567"/>
        <end position="593"/>
    </location>
</feature>
<dbReference type="Proteomes" id="UP000596742">
    <property type="component" value="Unassembled WGS sequence"/>
</dbReference>
<keyword evidence="6" id="KW-1185">Reference proteome</keyword>
<evidence type="ECO:0000313" key="6">
    <source>
        <dbReference type="Proteomes" id="UP000596742"/>
    </source>
</evidence>
<evidence type="ECO:0000313" key="5">
    <source>
        <dbReference type="EMBL" id="VDH93137.1"/>
    </source>
</evidence>
<dbReference type="InterPro" id="IPR019819">
    <property type="entry name" value="Carboxylesterase_B_CS"/>
</dbReference>
<dbReference type="SUPFAM" id="SSF53474">
    <property type="entry name" value="alpha/beta-Hydrolases"/>
    <property type="match status" value="1"/>
</dbReference>
<evidence type="ECO:0000256" key="3">
    <source>
        <dbReference type="SAM" id="Phobius"/>
    </source>
</evidence>
<name>A0A8B6BPV8_MYTGA</name>
<keyword evidence="2" id="KW-0732">Signal</keyword>
<protein>
    <recommendedName>
        <fullName evidence="4">Carboxylesterase type B domain-containing protein</fullName>
    </recommendedName>
</protein>
<dbReference type="EMBL" id="UYJE01000424">
    <property type="protein sequence ID" value="VDH93137.1"/>
    <property type="molecule type" value="Genomic_DNA"/>
</dbReference>
<keyword evidence="3" id="KW-0472">Membrane</keyword>
<organism evidence="5 6">
    <name type="scientific">Mytilus galloprovincialis</name>
    <name type="common">Mediterranean mussel</name>
    <dbReference type="NCBI Taxonomy" id="29158"/>
    <lineage>
        <taxon>Eukaryota</taxon>
        <taxon>Metazoa</taxon>
        <taxon>Spiralia</taxon>
        <taxon>Lophotrochozoa</taxon>
        <taxon>Mollusca</taxon>
        <taxon>Bivalvia</taxon>
        <taxon>Autobranchia</taxon>
        <taxon>Pteriomorphia</taxon>
        <taxon>Mytilida</taxon>
        <taxon>Mytiloidea</taxon>
        <taxon>Mytilidae</taxon>
        <taxon>Mytilinae</taxon>
        <taxon>Mytilus</taxon>
    </lineage>
</organism>
<sequence>MIELIRKMDWLLYIYGCIHVFYCMVDAGRTSKVVVKSDIGPLQGIKVLSGSSEVAVFRGIPYAKPPTGSQRFEPPEPVLPWKDVFIASGYGSVCIQSSTIDNKTFIGDEDCLTLNIFKPMLFLKENRNIPVIVMIHSGNFISGSGNYINGVELAKTLDAVIVTMNYRLGIFGFYSMSGHIKENLGILDQIAALKWIKNNIKDFSGNPDNILLVADQIMASVHLMSPRSRYFFNRAISYDGESYLNPIAGYNFNFENHRTRLENLCGSIKSTNNLPVEHIVWVCLRSAGIENLYNLSHELTEHLWHPFRPVYDGDVISIDSHIVTSFLHCDYLAFKSDLLIPMLTNRTENDTSCKEIFNNVVSNVSKERYRHNNHLLENVLQSYYFPQFSNRLFNFCKAVRVLLNDLMTSAIISLANHHSRTGLTFLNFVNFDVDGTSFSESSMSMQTTNIACILTNQNTASCQLPVAISAGINQVVRTFLYHGYPTVNPTVVWRPYTTTSKNYLQITDEMFYTGASSDWPAERIERLWLKTLPDVDVATLFSTDPDVKVIQQSVGMSWGLTEQQLEALIFSLVLLCLVLICVTLTLFRIVCFVNGKTFYTKKKAQPKKGVVLTDTKKKRDTTGSFGCKVFHTQESISLNRRTSEHADIDA</sequence>
<accession>A0A8B6BPV8</accession>
<comment type="similarity">
    <text evidence="1">Belongs to the type-B carboxylesterase/lipase family.</text>
</comment>
<comment type="caution">
    <text evidence="5">The sequence shown here is derived from an EMBL/GenBank/DDBJ whole genome shotgun (WGS) entry which is preliminary data.</text>
</comment>
<dbReference type="AlphaFoldDB" id="A0A8B6BPV8"/>
<keyword evidence="3" id="KW-0812">Transmembrane</keyword>
<dbReference type="InterPro" id="IPR029058">
    <property type="entry name" value="AB_hydrolase_fold"/>
</dbReference>
<dbReference type="InterPro" id="IPR002018">
    <property type="entry name" value="CarbesteraseB"/>
</dbReference>
<dbReference type="OrthoDB" id="408631at2759"/>
<gene>
    <name evidence="5" type="ORF">MGAL_10B061992</name>
</gene>
<keyword evidence="3" id="KW-1133">Transmembrane helix</keyword>
<dbReference type="InterPro" id="IPR051093">
    <property type="entry name" value="Neuroligin/BSAL"/>
</dbReference>
<evidence type="ECO:0000259" key="4">
    <source>
        <dbReference type="Pfam" id="PF00135"/>
    </source>
</evidence>
<dbReference type="Gene3D" id="3.40.50.1820">
    <property type="entry name" value="alpha/beta hydrolase"/>
    <property type="match status" value="1"/>
</dbReference>
<evidence type="ECO:0000256" key="1">
    <source>
        <dbReference type="ARBA" id="ARBA00005964"/>
    </source>
</evidence>
<proteinExistence type="inferred from homology"/>
<evidence type="ECO:0000256" key="2">
    <source>
        <dbReference type="ARBA" id="ARBA00022729"/>
    </source>
</evidence>
<dbReference type="PROSITE" id="PS00941">
    <property type="entry name" value="CARBOXYLESTERASE_B_2"/>
    <property type="match status" value="1"/>
</dbReference>